<name>A0A543AIM6_9MICC</name>
<keyword evidence="2" id="KW-0328">Glycosyltransferase</keyword>
<comment type="similarity">
    <text evidence="1">Belongs to the glycosyltransferase 2 family.</text>
</comment>
<dbReference type="Gene3D" id="3.90.550.10">
    <property type="entry name" value="Spore Coat Polysaccharide Biosynthesis Protein SpsA, Chain A"/>
    <property type="match status" value="1"/>
</dbReference>
<dbReference type="InterPro" id="IPR001173">
    <property type="entry name" value="Glyco_trans_2-like"/>
</dbReference>
<dbReference type="PANTHER" id="PTHR43685">
    <property type="entry name" value="GLYCOSYLTRANSFERASE"/>
    <property type="match status" value="1"/>
</dbReference>
<keyword evidence="4" id="KW-0812">Transmembrane</keyword>
<keyword evidence="4" id="KW-0472">Membrane</keyword>
<gene>
    <name evidence="6" type="ORF">FB556_1087</name>
</gene>
<keyword evidence="7" id="KW-1185">Reference proteome</keyword>
<evidence type="ECO:0000259" key="5">
    <source>
        <dbReference type="Pfam" id="PF00535"/>
    </source>
</evidence>
<evidence type="ECO:0000313" key="6">
    <source>
        <dbReference type="EMBL" id="TQL72437.1"/>
    </source>
</evidence>
<feature type="domain" description="Glycosyltransferase 2-like" evidence="5">
    <location>
        <begin position="304"/>
        <end position="411"/>
    </location>
</feature>
<reference evidence="6 7" key="1">
    <citation type="submission" date="2019-06" db="EMBL/GenBank/DDBJ databases">
        <title>Sequencing the genomes of 1000 actinobacteria strains.</title>
        <authorList>
            <person name="Klenk H.-P."/>
        </authorList>
    </citation>
    <scope>NUCLEOTIDE SEQUENCE [LARGE SCALE GENOMIC DNA]</scope>
    <source>
        <strain evidence="6 7">DSM 24083</strain>
    </source>
</reference>
<sequence>MLNGFSRWQSLIAVLCLTGVLIAVIGLISASYPLVTIGFAIAVATLPILTLLGNRQSSRQFQRLNKKLSSGTRLKRKDTPQRQARHDALPTPGVAFEYAHRIQKRHAHYETFALMNKSVAIRDAFALASTDFRFKERDLNDFVAVQRLGMLPALKKTDVSHWNKQAFLALARIKANQRALETDLEHATRMFSFAEAMFGKSSLKQNDQLIYLEALGELGNYEKQLAHARRFGIDVKMPTQFALLQLNSIQATLSAAADEWVETLNRLYGGQSFSQIEISHDANLKPLDRLRGKANVAEAGPKVTVIVPSFQGGPLLMTALRSLINQTWENLEIIVVDDGSGPEYETYLSQAIALSSKIQIIRQPENLGAYAARNAGVEAATGSYVTVHDDDDWSHPEKISLQVRHLLNNPQVPGNLSTHTRATDDLRFLRINNNPILAQANYSSLMVHRSVFTQIGLWDPVNRGADSEFRARIKRFYGKPVQTLGTVPLSFTRTRDGSLTAGELSRGFLDPARVLYSKAYQQWHEAVGDEVTLLKPSSPRKYPVPSTMEIGKRNAELGKFDVVFMTDFRFPGGTSSLTLQEIQAAAEAGYRVGYIQMNSPLNASNTPISPKLFELQLHGYVEQVGLQDVARIELLVVRHPSVATYMDGQETNLEVKQTLLIVNNPPVLRDGQGMVFDLSLSVENLDKVFSLQSYVIAESRVTQRLCRGLVAESRLLDRTWPGLVGSYTSSLPSFAEKPTVGRHSRDHSLKWPSSIQEFNWAYTSSEFHTKFLGGADALVKKLGSDALAEKTVYSFGEIPVEEFLSSVDFWVYFHDSTLTESFGMSIAEAMAAGKVVILPHYLEANFGEGAIYAEPSEVESLVREFWTSPDAYKKQASKAQRYASENFSVSALLRRLEVLRRELLATNQQ</sequence>
<organism evidence="6 7">
    <name type="scientific">Enteractinococcus coprophilus</name>
    <dbReference type="NCBI Taxonomy" id="1027633"/>
    <lineage>
        <taxon>Bacteria</taxon>
        <taxon>Bacillati</taxon>
        <taxon>Actinomycetota</taxon>
        <taxon>Actinomycetes</taxon>
        <taxon>Micrococcales</taxon>
        <taxon>Micrococcaceae</taxon>
    </lineage>
</organism>
<dbReference type="CDD" id="cd00761">
    <property type="entry name" value="Glyco_tranf_GTA_type"/>
    <property type="match status" value="1"/>
</dbReference>
<evidence type="ECO:0000313" key="7">
    <source>
        <dbReference type="Proteomes" id="UP000319746"/>
    </source>
</evidence>
<evidence type="ECO:0000256" key="3">
    <source>
        <dbReference type="ARBA" id="ARBA00022679"/>
    </source>
</evidence>
<dbReference type="Pfam" id="PF00535">
    <property type="entry name" value="Glycos_transf_2"/>
    <property type="match status" value="1"/>
</dbReference>
<dbReference type="EMBL" id="VFOU01000002">
    <property type="protein sequence ID" value="TQL72437.1"/>
    <property type="molecule type" value="Genomic_DNA"/>
</dbReference>
<dbReference type="Proteomes" id="UP000319746">
    <property type="component" value="Unassembled WGS sequence"/>
</dbReference>
<evidence type="ECO:0000256" key="1">
    <source>
        <dbReference type="ARBA" id="ARBA00006739"/>
    </source>
</evidence>
<keyword evidence="3 6" id="KW-0808">Transferase</keyword>
<feature type="transmembrane region" description="Helical" evidence="4">
    <location>
        <begin position="12"/>
        <end position="28"/>
    </location>
</feature>
<proteinExistence type="inferred from homology"/>
<dbReference type="InterPro" id="IPR050834">
    <property type="entry name" value="Glycosyltransf_2"/>
</dbReference>
<dbReference type="Gene3D" id="3.40.50.2000">
    <property type="entry name" value="Glycogen Phosphorylase B"/>
    <property type="match status" value="1"/>
</dbReference>
<dbReference type="SUPFAM" id="SSF53756">
    <property type="entry name" value="UDP-Glycosyltransferase/glycogen phosphorylase"/>
    <property type="match status" value="2"/>
</dbReference>
<dbReference type="PANTHER" id="PTHR43685:SF5">
    <property type="entry name" value="GLYCOSYLTRANSFERASE EPSE-RELATED"/>
    <property type="match status" value="1"/>
</dbReference>
<protein>
    <submittedName>
        <fullName evidence="6">Glycosyl transferase family 2</fullName>
    </submittedName>
</protein>
<comment type="caution">
    <text evidence="6">The sequence shown here is derived from an EMBL/GenBank/DDBJ whole genome shotgun (WGS) entry which is preliminary data.</text>
</comment>
<dbReference type="GO" id="GO:0016757">
    <property type="term" value="F:glycosyltransferase activity"/>
    <property type="evidence" value="ECO:0007669"/>
    <property type="project" value="UniProtKB-KW"/>
</dbReference>
<evidence type="ECO:0000256" key="2">
    <source>
        <dbReference type="ARBA" id="ARBA00022676"/>
    </source>
</evidence>
<accession>A0A543AIM6</accession>
<feature type="transmembrane region" description="Helical" evidence="4">
    <location>
        <begin position="34"/>
        <end position="53"/>
    </location>
</feature>
<dbReference type="AlphaFoldDB" id="A0A543AIM6"/>
<evidence type="ECO:0000256" key="4">
    <source>
        <dbReference type="SAM" id="Phobius"/>
    </source>
</evidence>
<keyword evidence="4" id="KW-1133">Transmembrane helix</keyword>
<dbReference type="SUPFAM" id="SSF53448">
    <property type="entry name" value="Nucleotide-diphospho-sugar transferases"/>
    <property type="match status" value="1"/>
</dbReference>
<dbReference type="InterPro" id="IPR029044">
    <property type="entry name" value="Nucleotide-diphossugar_trans"/>
</dbReference>